<sequence>MHRRPLRPGSRPRFCSDRRALLLIRAWHLPRRPGIGRALQRHPFSGLVDSAGMLTLEPFTEDQGRSAVQPAKGSRQSASLRLTGLLAVDSHTCQTPWSVFQDGPNGEPAGDARSAQVPKHARQRALPSTIATTTSPQAYQLPGLGPPP</sequence>
<dbReference type="PANTHER" id="PTHR47188">
    <property type="entry name" value="PROTEIN TAR1"/>
    <property type="match status" value="1"/>
</dbReference>
<dbReference type="OrthoDB" id="1540477at2759"/>
<proteinExistence type="predicted"/>
<feature type="region of interest" description="Disordered" evidence="1">
    <location>
        <begin position="97"/>
        <end position="148"/>
    </location>
</feature>
<name>A0A834VXG8_9FABA</name>
<protein>
    <submittedName>
        <fullName evidence="2">Protein TAR1</fullName>
    </submittedName>
</protein>
<evidence type="ECO:0000256" key="1">
    <source>
        <dbReference type="SAM" id="MobiDB-lite"/>
    </source>
</evidence>
<evidence type="ECO:0000313" key="3">
    <source>
        <dbReference type="Proteomes" id="UP000634136"/>
    </source>
</evidence>
<feature type="compositionally biased region" description="Polar residues" evidence="1">
    <location>
        <begin position="129"/>
        <end position="138"/>
    </location>
</feature>
<reference evidence="2" key="1">
    <citation type="submission" date="2020-09" db="EMBL/GenBank/DDBJ databases">
        <title>Genome-Enabled Discovery of Anthraquinone Biosynthesis in Senna tora.</title>
        <authorList>
            <person name="Kang S.-H."/>
            <person name="Pandey R.P."/>
            <person name="Lee C.-M."/>
            <person name="Sim J.-S."/>
            <person name="Jeong J.-T."/>
            <person name="Choi B.-S."/>
            <person name="Jung M."/>
            <person name="Ginzburg D."/>
            <person name="Zhao K."/>
            <person name="Won S.Y."/>
            <person name="Oh T.-J."/>
            <person name="Yu Y."/>
            <person name="Kim N.-H."/>
            <person name="Lee O.R."/>
            <person name="Lee T.-H."/>
            <person name="Bashyal P."/>
            <person name="Kim T.-S."/>
            <person name="Lee W.-H."/>
            <person name="Kawkins C."/>
            <person name="Kim C.-K."/>
            <person name="Kim J.S."/>
            <person name="Ahn B.O."/>
            <person name="Rhee S.Y."/>
            <person name="Sohng J.K."/>
        </authorList>
    </citation>
    <scope>NUCLEOTIDE SEQUENCE</scope>
    <source>
        <tissue evidence="2">Leaf</tissue>
    </source>
</reference>
<dbReference type="PANTHER" id="PTHR47188:SF1">
    <property type="entry name" value="PROTEIN TAR1"/>
    <property type="match status" value="1"/>
</dbReference>
<accession>A0A834VXG8</accession>
<dbReference type="EMBL" id="JAAIUW010000382">
    <property type="protein sequence ID" value="KAF7800467.1"/>
    <property type="molecule type" value="Genomic_DNA"/>
</dbReference>
<comment type="caution">
    <text evidence="2">The sequence shown here is derived from an EMBL/GenBank/DDBJ whole genome shotgun (WGS) entry which is preliminary data.</text>
</comment>
<dbReference type="GO" id="GO:0043457">
    <property type="term" value="P:regulation of cellular respiration"/>
    <property type="evidence" value="ECO:0007669"/>
    <property type="project" value="InterPro"/>
</dbReference>
<gene>
    <name evidence="2" type="ORF">G2W53_045123</name>
</gene>
<dbReference type="InterPro" id="IPR044792">
    <property type="entry name" value="TAR1"/>
</dbReference>
<dbReference type="AlphaFoldDB" id="A0A834VXG8"/>
<evidence type="ECO:0000313" key="2">
    <source>
        <dbReference type="EMBL" id="KAF7800467.1"/>
    </source>
</evidence>
<organism evidence="2 3">
    <name type="scientific">Senna tora</name>
    <dbReference type="NCBI Taxonomy" id="362788"/>
    <lineage>
        <taxon>Eukaryota</taxon>
        <taxon>Viridiplantae</taxon>
        <taxon>Streptophyta</taxon>
        <taxon>Embryophyta</taxon>
        <taxon>Tracheophyta</taxon>
        <taxon>Spermatophyta</taxon>
        <taxon>Magnoliopsida</taxon>
        <taxon>eudicotyledons</taxon>
        <taxon>Gunneridae</taxon>
        <taxon>Pentapetalae</taxon>
        <taxon>rosids</taxon>
        <taxon>fabids</taxon>
        <taxon>Fabales</taxon>
        <taxon>Fabaceae</taxon>
        <taxon>Caesalpinioideae</taxon>
        <taxon>Cassia clade</taxon>
        <taxon>Senna</taxon>
    </lineage>
</organism>
<dbReference type="Proteomes" id="UP000634136">
    <property type="component" value="Unassembled WGS sequence"/>
</dbReference>
<keyword evidence="3" id="KW-1185">Reference proteome</keyword>